<dbReference type="CDD" id="cd00610">
    <property type="entry name" value="OAT_like"/>
    <property type="match status" value="1"/>
</dbReference>
<gene>
    <name evidence="5" type="primary">argD</name>
    <name evidence="6" type="ORF">EP073_05265</name>
</gene>
<dbReference type="InterPro" id="IPR050103">
    <property type="entry name" value="Class-III_PLP-dep_AT"/>
</dbReference>
<dbReference type="RefSeq" id="WP_128466117.1">
    <property type="nucleotide sequence ID" value="NZ_CP035108.1"/>
</dbReference>
<dbReference type="Proteomes" id="UP000287502">
    <property type="component" value="Chromosome"/>
</dbReference>
<evidence type="ECO:0000256" key="1">
    <source>
        <dbReference type="ARBA" id="ARBA00022576"/>
    </source>
</evidence>
<keyword evidence="4 5" id="KW-0663">Pyridoxal phosphate</keyword>
<keyword evidence="2 5" id="KW-0028">Amino-acid biosynthesis</keyword>
<comment type="miscellaneous">
    <text evidence="5">May also have succinyldiaminopimelate aminotransferase activity, thus carrying out the corresponding step in lysine biosynthesis.</text>
</comment>
<dbReference type="HAMAP" id="MF_01107">
    <property type="entry name" value="ArgD_aminotrans_3"/>
    <property type="match status" value="1"/>
</dbReference>
<dbReference type="EC" id="2.6.1.11" evidence="5"/>
<feature type="binding site" evidence="5">
    <location>
        <position position="272"/>
    </location>
    <ligand>
        <name>pyridoxal 5'-phosphate</name>
        <dbReference type="ChEBI" id="CHEBI:597326"/>
    </ligand>
</feature>
<dbReference type="InterPro" id="IPR015422">
    <property type="entry name" value="PyrdxlP-dep_Trfase_small"/>
</dbReference>
<dbReference type="GO" id="GO:0030170">
    <property type="term" value="F:pyridoxal phosphate binding"/>
    <property type="evidence" value="ECO:0007669"/>
    <property type="project" value="InterPro"/>
</dbReference>
<protein>
    <recommendedName>
        <fullName evidence="5">Acetylornithine aminotransferase</fullName>
        <shortName evidence="5">ACOAT</shortName>
        <ecNumber evidence="5">2.6.1.11</ecNumber>
    </recommendedName>
</protein>
<dbReference type="EMBL" id="CP035108">
    <property type="protein sequence ID" value="QAR32831.1"/>
    <property type="molecule type" value="Genomic_DNA"/>
</dbReference>
<dbReference type="FunFam" id="3.40.640.10:FF:000004">
    <property type="entry name" value="Acetylornithine aminotransferase"/>
    <property type="match status" value="1"/>
</dbReference>
<feature type="binding site" evidence="5">
    <location>
        <position position="131"/>
    </location>
    <ligand>
        <name>N(2)-acetyl-L-ornithine</name>
        <dbReference type="ChEBI" id="CHEBI:57805"/>
    </ligand>
</feature>
<dbReference type="OrthoDB" id="9807885at2"/>
<feature type="binding site" evidence="5">
    <location>
        <begin position="214"/>
        <end position="217"/>
    </location>
    <ligand>
        <name>pyridoxal 5'-phosphate</name>
        <dbReference type="ChEBI" id="CHEBI:597326"/>
    </ligand>
</feature>
<evidence type="ECO:0000256" key="2">
    <source>
        <dbReference type="ARBA" id="ARBA00022605"/>
    </source>
</evidence>
<sequence>MSSLVGNYGRYDVAFVKGNGCFLYDEAGREYLDFGCGISVVSLGHCNPTVTEAIKRQAETLIHTSNLYRNPEQERLGERLSRLSFGGKVFFCNSGAEANEAALKMARIYGNKKYDGLRYKIVTMKNSFHGRTYATLSATGQEKIHKGFEPIADWFIHVPFNDFDAVDKACSKGDVVAVILEPVQGEGGVCSVEKGYLERLRAYCDKKDILLIFDEIQTSMGRMGHIFGYEHFGVKPDILTTAKALGNGVPIGAVIAKPECADYFVPGTHGTTFGGNFLACAAGNAVLDVLTAEGFLASVREKGVYFKERLKAVFGSKAVEVRGTGLMIGVQFHEKSADFVRECMAEGLLVIPAGMETVRIYPPVNIDRENLDKGLAIIEKVLAGGKF</sequence>
<evidence type="ECO:0000313" key="7">
    <source>
        <dbReference type="Proteomes" id="UP000287502"/>
    </source>
</evidence>
<organism evidence="6 7">
    <name type="scientific">Geovibrio thiophilus</name>
    <dbReference type="NCBI Taxonomy" id="139438"/>
    <lineage>
        <taxon>Bacteria</taxon>
        <taxon>Pseudomonadati</taxon>
        <taxon>Deferribacterota</taxon>
        <taxon>Deferribacteres</taxon>
        <taxon>Deferribacterales</taxon>
        <taxon>Geovibrionaceae</taxon>
        <taxon>Geovibrio</taxon>
    </lineage>
</organism>
<dbReference type="SUPFAM" id="SSF53383">
    <property type="entry name" value="PLP-dependent transferases"/>
    <property type="match status" value="1"/>
</dbReference>
<dbReference type="InterPro" id="IPR015424">
    <property type="entry name" value="PyrdxlP-dep_Trfase"/>
</dbReference>
<dbReference type="Gene3D" id="3.40.640.10">
    <property type="entry name" value="Type I PLP-dependent aspartate aminotransferase-like (Major domain)"/>
    <property type="match status" value="1"/>
</dbReference>
<reference evidence="6 7" key="1">
    <citation type="submission" date="2019-01" db="EMBL/GenBank/DDBJ databases">
        <title>Geovibrio thiophilus DSM 11263, complete genome.</title>
        <authorList>
            <person name="Spring S."/>
            <person name="Bunk B."/>
            <person name="Sproer C."/>
        </authorList>
    </citation>
    <scope>NUCLEOTIDE SEQUENCE [LARGE SCALE GENOMIC DNA]</scope>
    <source>
        <strain evidence="6 7">DSM 11263</strain>
    </source>
</reference>
<dbReference type="PANTHER" id="PTHR11986:SF79">
    <property type="entry name" value="ACETYLORNITHINE AMINOTRANSFERASE, MITOCHONDRIAL"/>
    <property type="match status" value="1"/>
</dbReference>
<keyword evidence="1 5" id="KW-0032">Aminotransferase</keyword>
<dbReference type="PANTHER" id="PTHR11986">
    <property type="entry name" value="AMINOTRANSFERASE CLASS III"/>
    <property type="match status" value="1"/>
</dbReference>
<comment type="catalytic activity">
    <reaction evidence="5">
        <text>N(2)-acetyl-L-ornithine + 2-oxoglutarate = N-acetyl-L-glutamate 5-semialdehyde + L-glutamate</text>
        <dbReference type="Rhea" id="RHEA:18049"/>
        <dbReference type="ChEBI" id="CHEBI:16810"/>
        <dbReference type="ChEBI" id="CHEBI:29123"/>
        <dbReference type="ChEBI" id="CHEBI:29985"/>
        <dbReference type="ChEBI" id="CHEBI:57805"/>
        <dbReference type="EC" id="2.6.1.11"/>
    </reaction>
</comment>
<dbReference type="Gene3D" id="3.90.1150.10">
    <property type="entry name" value="Aspartate Aminotransferase, domain 1"/>
    <property type="match status" value="1"/>
</dbReference>
<evidence type="ECO:0000313" key="6">
    <source>
        <dbReference type="EMBL" id="QAR32831.1"/>
    </source>
</evidence>
<dbReference type="InterPro" id="IPR015421">
    <property type="entry name" value="PyrdxlP-dep_Trfase_major"/>
</dbReference>
<dbReference type="GO" id="GO:0042802">
    <property type="term" value="F:identical protein binding"/>
    <property type="evidence" value="ECO:0007669"/>
    <property type="project" value="TreeGrafter"/>
</dbReference>
<comment type="similarity">
    <text evidence="5">Belongs to the class-III pyridoxal-phosphate-dependent aminotransferase family. ArgD subfamily.</text>
</comment>
<dbReference type="PIRSF" id="PIRSF000521">
    <property type="entry name" value="Transaminase_4ab_Lys_Orn"/>
    <property type="match status" value="1"/>
</dbReference>
<comment type="subunit">
    <text evidence="5">Homodimer.</text>
</comment>
<feature type="modified residue" description="N6-(pyridoxal phosphate)lysine" evidence="5">
    <location>
        <position position="243"/>
    </location>
</feature>
<dbReference type="KEGG" id="gtl:EP073_05265"/>
<dbReference type="NCBIfam" id="NF002325">
    <property type="entry name" value="PRK01278.1"/>
    <property type="match status" value="1"/>
</dbReference>
<evidence type="ECO:0000256" key="4">
    <source>
        <dbReference type="ARBA" id="ARBA00022898"/>
    </source>
</evidence>
<evidence type="ECO:0000256" key="3">
    <source>
        <dbReference type="ARBA" id="ARBA00022679"/>
    </source>
</evidence>
<dbReference type="NCBIfam" id="TIGR00707">
    <property type="entry name" value="argD"/>
    <property type="match status" value="1"/>
</dbReference>
<feature type="binding site" evidence="5">
    <location>
        <position position="271"/>
    </location>
    <ligand>
        <name>N(2)-acetyl-L-ornithine</name>
        <dbReference type="ChEBI" id="CHEBI:57805"/>
    </ligand>
</feature>
<dbReference type="GO" id="GO:0005737">
    <property type="term" value="C:cytoplasm"/>
    <property type="evidence" value="ECO:0007669"/>
    <property type="project" value="UniProtKB-SubCell"/>
</dbReference>
<dbReference type="GO" id="GO:0006526">
    <property type="term" value="P:L-arginine biosynthetic process"/>
    <property type="evidence" value="ECO:0007669"/>
    <property type="project" value="UniProtKB-UniRule"/>
</dbReference>
<comment type="cofactor">
    <cofactor evidence="5">
        <name>pyridoxal 5'-phosphate</name>
        <dbReference type="ChEBI" id="CHEBI:597326"/>
    </cofactor>
    <text evidence="5">Binds 1 pyridoxal phosphate per subunit.</text>
</comment>
<dbReference type="AlphaFoldDB" id="A0A3R5UXD8"/>
<keyword evidence="5" id="KW-0055">Arginine biosynthesis</keyword>
<keyword evidence="7" id="KW-1185">Reference proteome</keyword>
<dbReference type="GO" id="GO:0003992">
    <property type="term" value="F:N2-acetyl-L-ornithine:2-oxoglutarate 5-aminotransferase activity"/>
    <property type="evidence" value="ECO:0007669"/>
    <property type="project" value="UniProtKB-UniRule"/>
</dbReference>
<name>A0A3R5UXD8_9BACT</name>
<dbReference type="Pfam" id="PF00202">
    <property type="entry name" value="Aminotran_3"/>
    <property type="match status" value="1"/>
</dbReference>
<evidence type="ECO:0000256" key="5">
    <source>
        <dbReference type="HAMAP-Rule" id="MF_01107"/>
    </source>
</evidence>
<keyword evidence="3 5" id="KW-0808">Transferase</keyword>
<accession>A0A3R5UXD8</accession>
<keyword evidence="5" id="KW-0963">Cytoplasm</keyword>
<comment type="pathway">
    <text evidence="5">Amino-acid biosynthesis; L-arginine biosynthesis; N(2)-acetyl-L-ornithine from L-glutamate: step 4/4.</text>
</comment>
<comment type="subcellular location">
    <subcellularLocation>
        <location evidence="5">Cytoplasm</location>
    </subcellularLocation>
</comment>
<proteinExistence type="inferred from homology"/>
<feature type="binding site" evidence="5">
    <location>
        <position position="128"/>
    </location>
    <ligand>
        <name>pyridoxal 5'-phosphate</name>
        <dbReference type="ChEBI" id="CHEBI:597326"/>
    </ligand>
</feature>
<dbReference type="InterPro" id="IPR004636">
    <property type="entry name" value="AcOrn/SuccOrn_fam"/>
</dbReference>
<feature type="binding site" evidence="5">
    <location>
        <begin position="95"/>
        <end position="96"/>
    </location>
    <ligand>
        <name>pyridoxal 5'-phosphate</name>
        <dbReference type="ChEBI" id="CHEBI:597326"/>
    </ligand>
</feature>
<dbReference type="UniPathway" id="UPA00068">
    <property type="reaction ID" value="UER00109"/>
</dbReference>
<dbReference type="InterPro" id="IPR005814">
    <property type="entry name" value="Aminotrans_3"/>
</dbReference>